<dbReference type="EMBL" id="BAABDO010000004">
    <property type="protein sequence ID" value="GAA4129008.1"/>
    <property type="molecule type" value="Genomic_DNA"/>
</dbReference>
<feature type="transmembrane region" description="Helical" evidence="9">
    <location>
        <begin position="178"/>
        <end position="202"/>
    </location>
</feature>
<evidence type="ECO:0000313" key="12">
    <source>
        <dbReference type="Proteomes" id="UP001500266"/>
    </source>
</evidence>
<feature type="domain" description="Glycosyltransferase RgtA/B/C/D-like" evidence="10">
    <location>
        <begin position="81"/>
        <end position="232"/>
    </location>
</feature>
<dbReference type="InterPro" id="IPR050297">
    <property type="entry name" value="LipidA_mod_glycosyltrf_83"/>
</dbReference>
<sequence>MAKRVLPAGAIGRAVAHRRGADALAVALPVVLSFAVGLWALARPALWRDEAVTIGVARRPPWDALRLLADIDAVHGLYYLLMHPVVAVFGAGETAVRLPSVLGAAAASGLTAWLGMRLADARTGLVAGLLVAVSPAMSRYAQEARQYTWVTALAVAATLLLVRALDRRDDGDGGARRAWAAYGAMVALMGWLHLFSLLLVLPHAVAARRDLRRWAVAAGCALAAALPLALLSVTQRAQVNWITRPGRDDLWYLLDTLSGGRRLILPTLALVAVALWRPIVRRIGDAADDTRWGLLAWLVLPPVALLAVSFVIPTYLFRYVLFCFPALALLVALGLRRLPAWAAAAAAAALAVAMLPAHRQIRAPDARADDLRTLSTVIRTGKQPGDALLFHQNYYRRAMSAYADAYAGLRDIALARTGTQSGTIDGEEVPAAELARRLAGVRRLWYVHRNARAPDAPDRAKERMVRRSGVFRLVKRWRFKGGTVSLYENVRPGTVPGGAGAAGDGARRTAAVPGALSPAGGGRSAARPARPAPA</sequence>
<gene>
    <name evidence="11" type="ORF">GCM10022416_05200</name>
</gene>
<feature type="region of interest" description="Disordered" evidence="8">
    <location>
        <begin position="491"/>
        <end position="534"/>
    </location>
</feature>
<feature type="transmembrane region" description="Helical" evidence="9">
    <location>
        <begin position="214"/>
        <end position="234"/>
    </location>
</feature>
<feature type="transmembrane region" description="Helical" evidence="9">
    <location>
        <begin position="147"/>
        <end position="166"/>
    </location>
</feature>
<keyword evidence="7 9" id="KW-0472">Membrane</keyword>
<dbReference type="InterPro" id="IPR038731">
    <property type="entry name" value="RgtA/B/C-like"/>
</dbReference>
<evidence type="ECO:0000256" key="5">
    <source>
        <dbReference type="ARBA" id="ARBA00022692"/>
    </source>
</evidence>
<feature type="transmembrane region" description="Helical" evidence="9">
    <location>
        <begin position="263"/>
        <end position="280"/>
    </location>
</feature>
<dbReference type="RefSeq" id="WP_345016980.1">
    <property type="nucleotide sequence ID" value="NZ_BAABDO010000004.1"/>
</dbReference>
<name>A0ABP7Y0Q0_9ACTN</name>
<dbReference type="Proteomes" id="UP001500266">
    <property type="component" value="Unassembled WGS sequence"/>
</dbReference>
<feature type="compositionally biased region" description="Low complexity" evidence="8">
    <location>
        <begin position="508"/>
        <end position="534"/>
    </location>
</feature>
<protein>
    <submittedName>
        <fullName evidence="11">Glycosyltransferase family 39 protein</fullName>
    </submittedName>
</protein>
<evidence type="ECO:0000259" key="10">
    <source>
        <dbReference type="Pfam" id="PF13231"/>
    </source>
</evidence>
<proteinExistence type="predicted"/>
<keyword evidence="6 9" id="KW-1133">Transmembrane helix</keyword>
<evidence type="ECO:0000256" key="6">
    <source>
        <dbReference type="ARBA" id="ARBA00022989"/>
    </source>
</evidence>
<keyword evidence="3" id="KW-0328">Glycosyltransferase</keyword>
<dbReference type="Pfam" id="PF13231">
    <property type="entry name" value="PMT_2"/>
    <property type="match status" value="1"/>
</dbReference>
<evidence type="ECO:0000256" key="9">
    <source>
        <dbReference type="SAM" id="Phobius"/>
    </source>
</evidence>
<evidence type="ECO:0000256" key="3">
    <source>
        <dbReference type="ARBA" id="ARBA00022676"/>
    </source>
</evidence>
<keyword evidence="12" id="KW-1185">Reference proteome</keyword>
<accession>A0ABP7Y0Q0</accession>
<keyword evidence="4" id="KW-0808">Transferase</keyword>
<feature type="transmembrane region" description="Helical" evidence="9">
    <location>
        <begin position="98"/>
        <end position="116"/>
    </location>
</feature>
<feature type="transmembrane region" description="Helical" evidence="9">
    <location>
        <begin position="292"/>
        <end position="312"/>
    </location>
</feature>
<comment type="subcellular location">
    <subcellularLocation>
        <location evidence="1">Cell membrane</location>
        <topology evidence="1">Multi-pass membrane protein</topology>
    </subcellularLocation>
</comment>
<evidence type="ECO:0000256" key="7">
    <source>
        <dbReference type="ARBA" id="ARBA00023136"/>
    </source>
</evidence>
<evidence type="ECO:0000256" key="8">
    <source>
        <dbReference type="SAM" id="MobiDB-lite"/>
    </source>
</evidence>
<feature type="transmembrane region" description="Helical" evidence="9">
    <location>
        <begin position="319"/>
        <end position="335"/>
    </location>
</feature>
<reference evidence="12" key="1">
    <citation type="journal article" date="2019" name="Int. J. Syst. Evol. Microbiol.">
        <title>The Global Catalogue of Microorganisms (GCM) 10K type strain sequencing project: providing services to taxonomists for standard genome sequencing and annotation.</title>
        <authorList>
            <consortium name="The Broad Institute Genomics Platform"/>
            <consortium name="The Broad Institute Genome Sequencing Center for Infectious Disease"/>
            <person name="Wu L."/>
            <person name="Ma J."/>
        </authorList>
    </citation>
    <scope>NUCLEOTIDE SEQUENCE [LARGE SCALE GENOMIC DNA]</scope>
    <source>
        <strain evidence="12">JCM 17316</strain>
    </source>
</reference>
<evidence type="ECO:0000256" key="1">
    <source>
        <dbReference type="ARBA" id="ARBA00004651"/>
    </source>
</evidence>
<organism evidence="11 12">
    <name type="scientific">Actinomadura keratinilytica</name>
    <dbReference type="NCBI Taxonomy" id="547461"/>
    <lineage>
        <taxon>Bacteria</taxon>
        <taxon>Bacillati</taxon>
        <taxon>Actinomycetota</taxon>
        <taxon>Actinomycetes</taxon>
        <taxon>Streptosporangiales</taxon>
        <taxon>Thermomonosporaceae</taxon>
        <taxon>Actinomadura</taxon>
    </lineage>
</organism>
<evidence type="ECO:0000313" key="11">
    <source>
        <dbReference type="EMBL" id="GAA4129008.1"/>
    </source>
</evidence>
<dbReference type="PANTHER" id="PTHR33908:SF3">
    <property type="entry name" value="UNDECAPRENYL PHOSPHATE-ALPHA-4-AMINO-4-DEOXY-L-ARABINOSE ARABINOSYL TRANSFERASE"/>
    <property type="match status" value="1"/>
</dbReference>
<keyword evidence="5 9" id="KW-0812">Transmembrane</keyword>
<keyword evidence="2" id="KW-1003">Cell membrane</keyword>
<feature type="transmembrane region" description="Helical" evidence="9">
    <location>
        <begin position="341"/>
        <end position="357"/>
    </location>
</feature>
<feature type="transmembrane region" description="Helical" evidence="9">
    <location>
        <begin position="21"/>
        <end position="42"/>
    </location>
</feature>
<evidence type="ECO:0000256" key="4">
    <source>
        <dbReference type="ARBA" id="ARBA00022679"/>
    </source>
</evidence>
<evidence type="ECO:0000256" key="2">
    <source>
        <dbReference type="ARBA" id="ARBA00022475"/>
    </source>
</evidence>
<dbReference type="PANTHER" id="PTHR33908">
    <property type="entry name" value="MANNOSYLTRANSFERASE YKCB-RELATED"/>
    <property type="match status" value="1"/>
</dbReference>
<comment type="caution">
    <text evidence="11">The sequence shown here is derived from an EMBL/GenBank/DDBJ whole genome shotgun (WGS) entry which is preliminary data.</text>
</comment>